<dbReference type="AlphaFoldDB" id="A0A1E7FAL6"/>
<feature type="compositionally biased region" description="Acidic residues" evidence="1">
    <location>
        <begin position="69"/>
        <end position="84"/>
    </location>
</feature>
<evidence type="ECO:0000256" key="1">
    <source>
        <dbReference type="SAM" id="MobiDB-lite"/>
    </source>
</evidence>
<sequence>MSTPEMISSDSVSNRVSMFETSLHQMTGKAQEDAAAAIKDSVSSRSPSQRSTSSLPLPPSKQIKTQQTTDDDLSPPLTIEDDDNIPTGNDVDDSNSSYNDEEAVLMHTMSDSDDDIPLDDLFSTAASLDIRLETGRALSASQQGRRKYDDDSDIDIEATAVNSTKKEEKEEVKDSVAAAIVGAAVAGAKNADGESVASDDISVGGGMLSKEDRAALLPTAGRISMLPYTVVKSTPPTTPPSKKTPYRKYLCWCILIVLILIIIIATSVSLYVKNSNGNDSNNNNNNNNNNGLPIQPPLPIQSPSISPTLPPIAPTALSSSPTFSPTKDTITTTTLEPSMAMAAATSGPSEGLVVDFDRTAIFLGQGDGDRFGSVISMSADGTFMTVLSNSLTSPVQAFQQRKGSPGDWFPILTLPVSNMSLSFGADIDTATTPDDKSPVVAISSTTQVEVYKLTDGAWIEFGQPLQWNSPTVSYTAMALSSDSSTLAAGYVNDAGDVISVDIYTYDVKSLTWIPLGDDPLQFYARTRTITAREGTILSMSLALSGDGKVLSVEEWAVASPFQVVVQNFELNDDEGTRNWSLMGTHLSVPFGPVSIALSDDGLRFAVACSTPGRSQVYNWNSKNNVWTPLGNSNDDDNFLPGGSSVALARDGSRILIGDASLNKAFLYDYSTDTDTWLLVTPFSAYDSTSSYGAAVMMDERGSTIGVGDPTATETNLGQVLLYGA</sequence>
<keyword evidence="2" id="KW-0812">Transmembrane</keyword>
<dbReference type="OrthoDB" id="48632at2759"/>
<keyword evidence="2" id="KW-0472">Membrane</keyword>
<feature type="region of interest" description="Disordered" evidence="1">
    <location>
        <begin position="281"/>
        <end position="311"/>
    </location>
</feature>
<accession>A0A1E7FAL6</accession>
<dbReference type="EMBL" id="KV784359">
    <property type="protein sequence ID" value="OEU15220.1"/>
    <property type="molecule type" value="Genomic_DNA"/>
</dbReference>
<feature type="compositionally biased region" description="Low complexity" evidence="1">
    <location>
        <begin position="281"/>
        <end position="293"/>
    </location>
</feature>
<reference evidence="3 4" key="1">
    <citation type="submission" date="2016-09" db="EMBL/GenBank/DDBJ databases">
        <title>Extensive genetic diversity and differential bi-allelic expression allows diatom success in the polar Southern Ocean.</title>
        <authorList>
            <consortium name="DOE Joint Genome Institute"/>
            <person name="Mock T."/>
            <person name="Otillar R.P."/>
            <person name="Strauss J."/>
            <person name="Dupont C."/>
            <person name="Frickenhaus S."/>
            <person name="Maumus F."/>
            <person name="Mcmullan M."/>
            <person name="Sanges R."/>
            <person name="Schmutz J."/>
            <person name="Toseland A."/>
            <person name="Valas R."/>
            <person name="Veluchamy A."/>
            <person name="Ward B.J."/>
            <person name="Allen A."/>
            <person name="Barry K."/>
            <person name="Falciatore A."/>
            <person name="Ferrante M."/>
            <person name="Fortunato A.E."/>
            <person name="Gloeckner G."/>
            <person name="Gruber A."/>
            <person name="Hipkin R."/>
            <person name="Janech M."/>
            <person name="Kroth P."/>
            <person name="Leese F."/>
            <person name="Lindquist E."/>
            <person name="Lyon B.R."/>
            <person name="Martin J."/>
            <person name="Mayer C."/>
            <person name="Parker M."/>
            <person name="Quesneville H."/>
            <person name="Raymond J."/>
            <person name="Uhlig C."/>
            <person name="Valentin K.U."/>
            <person name="Worden A.Z."/>
            <person name="Armbrust E.V."/>
            <person name="Bowler C."/>
            <person name="Green B."/>
            <person name="Moulton V."/>
            <person name="Van Oosterhout C."/>
            <person name="Grigoriev I."/>
        </authorList>
    </citation>
    <scope>NUCLEOTIDE SEQUENCE [LARGE SCALE GENOMIC DNA]</scope>
    <source>
        <strain evidence="3 4">CCMP1102</strain>
    </source>
</reference>
<dbReference type="InParanoid" id="A0A1E7FAL6"/>
<dbReference type="InterPro" id="IPR015915">
    <property type="entry name" value="Kelch-typ_b-propeller"/>
</dbReference>
<evidence type="ECO:0000256" key="2">
    <source>
        <dbReference type="SAM" id="Phobius"/>
    </source>
</evidence>
<feature type="compositionally biased region" description="Low complexity" evidence="1">
    <location>
        <begin position="41"/>
        <end position="55"/>
    </location>
</feature>
<evidence type="ECO:0000313" key="4">
    <source>
        <dbReference type="Proteomes" id="UP000095751"/>
    </source>
</evidence>
<dbReference type="KEGG" id="fcy:FRACYDRAFT_239897"/>
<feature type="transmembrane region" description="Helical" evidence="2">
    <location>
        <begin position="249"/>
        <end position="272"/>
    </location>
</feature>
<dbReference type="Gene3D" id="2.120.10.80">
    <property type="entry name" value="Kelch-type beta propeller"/>
    <property type="match status" value="1"/>
</dbReference>
<keyword evidence="4" id="KW-1185">Reference proteome</keyword>
<gene>
    <name evidence="3" type="ORF">FRACYDRAFT_239897</name>
</gene>
<dbReference type="SUPFAM" id="SSF82171">
    <property type="entry name" value="DPP6 N-terminal domain-like"/>
    <property type="match status" value="1"/>
</dbReference>
<proteinExistence type="predicted"/>
<feature type="region of interest" description="Disordered" evidence="1">
    <location>
        <begin position="18"/>
        <end position="97"/>
    </location>
</feature>
<dbReference type="Proteomes" id="UP000095751">
    <property type="component" value="Unassembled WGS sequence"/>
</dbReference>
<keyword evidence="2" id="KW-1133">Transmembrane helix</keyword>
<protein>
    <submittedName>
        <fullName evidence="3">Uncharacterized protein</fullName>
    </submittedName>
</protein>
<evidence type="ECO:0000313" key="3">
    <source>
        <dbReference type="EMBL" id="OEU15220.1"/>
    </source>
</evidence>
<name>A0A1E7FAL6_9STRA</name>
<organism evidence="3 4">
    <name type="scientific">Fragilariopsis cylindrus CCMP1102</name>
    <dbReference type="NCBI Taxonomy" id="635003"/>
    <lineage>
        <taxon>Eukaryota</taxon>
        <taxon>Sar</taxon>
        <taxon>Stramenopiles</taxon>
        <taxon>Ochrophyta</taxon>
        <taxon>Bacillariophyta</taxon>
        <taxon>Bacillariophyceae</taxon>
        <taxon>Bacillariophycidae</taxon>
        <taxon>Bacillariales</taxon>
        <taxon>Bacillariaceae</taxon>
        <taxon>Fragilariopsis</taxon>
    </lineage>
</organism>